<accession>A0ABY7WA00</accession>
<name>A0ABY7WA00_9BACI</name>
<feature type="coiled-coil region" evidence="1">
    <location>
        <begin position="121"/>
        <end position="148"/>
    </location>
</feature>
<proteinExistence type="predicted"/>
<keyword evidence="1" id="KW-0175">Coiled coil</keyword>
<dbReference type="Proteomes" id="UP001215143">
    <property type="component" value="Chromosome"/>
</dbReference>
<keyword evidence="3" id="KW-1185">Reference proteome</keyword>
<dbReference type="RefSeq" id="WP_274273362.1">
    <property type="nucleotide sequence ID" value="NZ_CP117834.1"/>
</dbReference>
<gene>
    <name evidence="2" type="ORF">PQ477_08655</name>
</gene>
<evidence type="ECO:0008006" key="4">
    <source>
        <dbReference type="Google" id="ProtNLM"/>
    </source>
</evidence>
<sequence length="206" mass="24239">MSKFNIGILDDEKPNIRRIKRQGRDQSFNFVEVSLKNDVEEMAEEIISQKLNGILVDYQLKITRPEITYTGVDLVIKLDEYVENYPSFILTAFSDTAENELIDVNKIYEKEAYFNDPSLLNRRIQRQVENYRKAIDKSEEEVLRLRKKDNLTLKEEERLVELDTFIEKHLSKKDSLAKSIKSSSYNKKLDSLLEKTERLLGEIEKL</sequence>
<evidence type="ECO:0000256" key="1">
    <source>
        <dbReference type="SAM" id="Coils"/>
    </source>
</evidence>
<protein>
    <recommendedName>
        <fullName evidence="4">Response regulator receiver domain-containing protein</fullName>
    </recommendedName>
</protein>
<dbReference type="Gene3D" id="3.40.50.2300">
    <property type="match status" value="1"/>
</dbReference>
<evidence type="ECO:0000313" key="2">
    <source>
        <dbReference type="EMBL" id="WDF05496.1"/>
    </source>
</evidence>
<evidence type="ECO:0000313" key="3">
    <source>
        <dbReference type="Proteomes" id="UP001215143"/>
    </source>
</evidence>
<dbReference type="EMBL" id="CP117834">
    <property type="protein sequence ID" value="WDF05496.1"/>
    <property type="molecule type" value="Genomic_DNA"/>
</dbReference>
<reference evidence="2 3" key="1">
    <citation type="submission" date="2023-02" db="EMBL/GenBank/DDBJ databases">
        <authorList>
            <person name="Liu G."/>
        </authorList>
    </citation>
    <scope>NUCLEOTIDE SEQUENCE [LARGE SCALE GENOMIC DNA]</scope>
    <source>
        <strain evidence="2 3">DSM 23008</strain>
    </source>
</reference>
<organism evidence="2 3">
    <name type="scientific">Shouchella hunanensis</name>
    <dbReference type="NCBI Taxonomy" id="766894"/>
    <lineage>
        <taxon>Bacteria</taxon>
        <taxon>Bacillati</taxon>
        <taxon>Bacillota</taxon>
        <taxon>Bacilli</taxon>
        <taxon>Bacillales</taxon>
        <taxon>Bacillaceae</taxon>
        <taxon>Shouchella</taxon>
    </lineage>
</organism>